<name>A0A1H3KMI4_9RHOB</name>
<dbReference type="InterPro" id="IPR052721">
    <property type="entry name" value="ET_Amicyanin"/>
</dbReference>
<dbReference type="RefSeq" id="WP_089890668.1">
    <property type="nucleotide sequence ID" value="NZ_CALLJM010000017.1"/>
</dbReference>
<dbReference type="InterPro" id="IPR008972">
    <property type="entry name" value="Cupredoxin"/>
</dbReference>
<dbReference type="PANTHER" id="PTHR36507:SF1">
    <property type="entry name" value="BLL1555 PROTEIN"/>
    <property type="match status" value="1"/>
</dbReference>
<dbReference type="Proteomes" id="UP000199026">
    <property type="component" value="Unassembled WGS sequence"/>
</dbReference>
<dbReference type="PROSITE" id="PS51318">
    <property type="entry name" value="TAT"/>
    <property type="match status" value="1"/>
</dbReference>
<reference evidence="3 4" key="1">
    <citation type="submission" date="2016-10" db="EMBL/GenBank/DDBJ databases">
        <authorList>
            <person name="de Groot N.N."/>
        </authorList>
    </citation>
    <scope>NUCLEOTIDE SEQUENCE [LARGE SCALE GENOMIC DNA]</scope>
    <source>
        <strain evidence="3 4">DSM 24677</strain>
    </source>
</reference>
<dbReference type="PANTHER" id="PTHR36507">
    <property type="entry name" value="BLL1555 PROTEIN"/>
    <property type="match status" value="1"/>
</dbReference>
<sequence>MFTRRNLLKTALMLPALSFLRPSAAEAAEHKVRMQSMRFSPVTLTIKAGDSVVFENRGPMEHTATAKDKSWDTGNLRKGKSATITFPNKGTFKYDCRWHSAMQGTIIVE</sequence>
<proteinExistence type="predicted"/>
<feature type="domain" description="EfeO-type cupredoxin-like" evidence="2">
    <location>
        <begin position="13"/>
        <end position="108"/>
    </location>
</feature>
<dbReference type="EMBL" id="FNPR01000002">
    <property type="protein sequence ID" value="SDY52965.1"/>
    <property type="molecule type" value="Genomic_DNA"/>
</dbReference>
<feature type="chain" id="PRO_5011439091" evidence="1">
    <location>
        <begin position="28"/>
        <end position="109"/>
    </location>
</feature>
<dbReference type="OrthoDB" id="9796416at2"/>
<dbReference type="Pfam" id="PF13473">
    <property type="entry name" value="Cupredoxin_1"/>
    <property type="match status" value="1"/>
</dbReference>
<dbReference type="GeneID" id="78124686"/>
<dbReference type="InterPro" id="IPR028096">
    <property type="entry name" value="EfeO_Cupredoxin"/>
</dbReference>
<keyword evidence="1" id="KW-0732">Signal</keyword>
<organism evidence="3 4">
    <name type="scientific">Lentibacter algarum</name>
    <dbReference type="NCBI Taxonomy" id="576131"/>
    <lineage>
        <taxon>Bacteria</taxon>
        <taxon>Pseudomonadati</taxon>
        <taxon>Pseudomonadota</taxon>
        <taxon>Alphaproteobacteria</taxon>
        <taxon>Rhodobacterales</taxon>
        <taxon>Roseobacteraceae</taxon>
        <taxon>Lentibacter</taxon>
    </lineage>
</organism>
<dbReference type="AlphaFoldDB" id="A0A1H3KMI4"/>
<dbReference type="InterPro" id="IPR006311">
    <property type="entry name" value="TAT_signal"/>
</dbReference>
<keyword evidence="4" id="KW-1185">Reference proteome</keyword>
<accession>A0A1H3KMI4</accession>
<evidence type="ECO:0000259" key="2">
    <source>
        <dbReference type="Pfam" id="PF13473"/>
    </source>
</evidence>
<evidence type="ECO:0000256" key="1">
    <source>
        <dbReference type="SAM" id="SignalP"/>
    </source>
</evidence>
<dbReference type="Gene3D" id="2.60.40.420">
    <property type="entry name" value="Cupredoxins - blue copper proteins"/>
    <property type="match status" value="1"/>
</dbReference>
<dbReference type="SUPFAM" id="SSF49503">
    <property type="entry name" value="Cupredoxins"/>
    <property type="match status" value="1"/>
</dbReference>
<evidence type="ECO:0000313" key="4">
    <source>
        <dbReference type="Proteomes" id="UP000199026"/>
    </source>
</evidence>
<feature type="signal peptide" evidence="1">
    <location>
        <begin position="1"/>
        <end position="27"/>
    </location>
</feature>
<dbReference type="STRING" id="576131.SAMN05444486_102619"/>
<protein>
    <submittedName>
        <fullName evidence="3">Plastocyanin</fullName>
    </submittedName>
</protein>
<evidence type="ECO:0000313" key="3">
    <source>
        <dbReference type="EMBL" id="SDY52965.1"/>
    </source>
</evidence>
<gene>
    <name evidence="3" type="ORF">SAMN05444486_102619</name>
</gene>